<reference evidence="1" key="2">
    <citation type="journal article" date="2015" name="Data Brief">
        <title>Shoot transcriptome of the giant reed, Arundo donax.</title>
        <authorList>
            <person name="Barrero R.A."/>
            <person name="Guerrero F.D."/>
            <person name="Moolhuijzen P."/>
            <person name="Goolsby J.A."/>
            <person name="Tidwell J."/>
            <person name="Bellgard S.E."/>
            <person name="Bellgard M.I."/>
        </authorList>
    </citation>
    <scope>NUCLEOTIDE SEQUENCE</scope>
    <source>
        <tissue evidence="1">Shoot tissue taken approximately 20 cm above the soil surface</tissue>
    </source>
</reference>
<accession>A0A0A9GUW1</accession>
<name>A0A0A9GUW1_ARUDO</name>
<sequence>MKVPKSPLRAGGASGCLPMTTSPVDPFSDSHSPSCSTLSPITIAFSVSFTRMLEHPETQHFPHPRATTAA</sequence>
<evidence type="ECO:0000313" key="1">
    <source>
        <dbReference type="EMBL" id="JAE24363.1"/>
    </source>
</evidence>
<dbReference type="AlphaFoldDB" id="A0A0A9GUW1"/>
<proteinExistence type="predicted"/>
<protein>
    <submittedName>
        <fullName evidence="1">Pdk1</fullName>
    </submittedName>
</protein>
<dbReference type="EMBL" id="GBRH01173533">
    <property type="protein sequence ID" value="JAE24363.1"/>
    <property type="molecule type" value="Transcribed_RNA"/>
</dbReference>
<organism evidence="1">
    <name type="scientific">Arundo donax</name>
    <name type="common">Giant reed</name>
    <name type="synonym">Donax arundinaceus</name>
    <dbReference type="NCBI Taxonomy" id="35708"/>
    <lineage>
        <taxon>Eukaryota</taxon>
        <taxon>Viridiplantae</taxon>
        <taxon>Streptophyta</taxon>
        <taxon>Embryophyta</taxon>
        <taxon>Tracheophyta</taxon>
        <taxon>Spermatophyta</taxon>
        <taxon>Magnoliopsida</taxon>
        <taxon>Liliopsida</taxon>
        <taxon>Poales</taxon>
        <taxon>Poaceae</taxon>
        <taxon>PACMAD clade</taxon>
        <taxon>Arundinoideae</taxon>
        <taxon>Arundineae</taxon>
        <taxon>Arundo</taxon>
    </lineage>
</organism>
<reference evidence="1" key="1">
    <citation type="submission" date="2014-09" db="EMBL/GenBank/DDBJ databases">
        <authorList>
            <person name="Magalhaes I.L.F."/>
            <person name="Oliveira U."/>
            <person name="Santos F.R."/>
            <person name="Vidigal T.H.D.A."/>
            <person name="Brescovit A.D."/>
            <person name="Santos A.J."/>
        </authorList>
    </citation>
    <scope>NUCLEOTIDE SEQUENCE</scope>
    <source>
        <tissue evidence="1">Shoot tissue taken approximately 20 cm above the soil surface</tissue>
    </source>
</reference>